<evidence type="ECO:0000259" key="2">
    <source>
        <dbReference type="Pfam" id="PF08646"/>
    </source>
</evidence>
<reference evidence="3" key="1">
    <citation type="submission" date="2019-07" db="EMBL/GenBank/DDBJ databases">
        <authorList>
            <person name="Dittberner H."/>
        </authorList>
    </citation>
    <scope>NUCLEOTIDE SEQUENCE [LARGE SCALE GENOMIC DNA]</scope>
</reference>
<comment type="caution">
    <text evidence="3">The sequence shown here is derived from an EMBL/GenBank/DDBJ whole genome shotgun (WGS) entry which is preliminary data.</text>
</comment>
<feature type="domain" description="Replication factor A C-terminal" evidence="2">
    <location>
        <begin position="91"/>
        <end position="148"/>
    </location>
</feature>
<dbReference type="Proteomes" id="UP000489600">
    <property type="component" value="Unassembled WGS sequence"/>
</dbReference>
<gene>
    <name evidence="3" type="ORF">ANE_LOCUS4703</name>
</gene>
<evidence type="ECO:0000313" key="4">
    <source>
        <dbReference type="Proteomes" id="UP000489600"/>
    </source>
</evidence>
<keyword evidence="4" id="KW-1185">Reference proteome</keyword>
<dbReference type="SUPFAM" id="SSF50249">
    <property type="entry name" value="Nucleic acid-binding proteins"/>
    <property type="match status" value="1"/>
</dbReference>
<protein>
    <recommendedName>
        <fullName evidence="2">Replication factor A C-terminal domain-containing protein</fullName>
    </recommendedName>
</protein>
<dbReference type="Gene3D" id="2.40.50.140">
    <property type="entry name" value="Nucleic acid-binding proteins"/>
    <property type="match status" value="1"/>
</dbReference>
<dbReference type="InterPro" id="IPR013955">
    <property type="entry name" value="Rep_factor-A_C"/>
</dbReference>
<dbReference type="Pfam" id="PF08646">
    <property type="entry name" value="Rep_fac-A_C"/>
    <property type="match status" value="1"/>
</dbReference>
<evidence type="ECO:0000313" key="3">
    <source>
        <dbReference type="EMBL" id="VVA94258.1"/>
    </source>
</evidence>
<dbReference type="InterPro" id="IPR012340">
    <property type="entry name" value="NA-bd_OB-fold"/>
</dbReference>
<sequence length="292" mass="32551">MPEITQFKEALLEGEERSAYAIVPIPSSNSIQISKHTFSLFERKTIDQITELNASYDILAKNASTHSGKPWFFIGCTSVVPYFNPDTEEIEANKFSCVKCKKQITATQMRYKLYIQAIDHTSTASFLLFDDVVIPLVNKSAYDLREQQVQILIPDTTARNSSYRVVSLTEDPNVIKDFTYTHSNLIAHEGQIIAISGISDGTKNQTHNVSSEAENLDFSNSGNVSTSTPGTKRSQDVSSYVLENLDSPNSSDVSMSTKTLKRLLSATEDVGVQYSSTKQKLLLKNQIKKEKK</sequence>
<proteinExistence type="predicted"/>
<evidence type="ECO:0000256" key="1">
    <source>
        <dbReference type="SAM" id="MobiDB-lite"/>
    </source>
</evidence>
<dbReference type="AlphaFoldDB" id="A0A565AXX0"/>
<dbReference type="EMBL" id="CABITT030000002">
    <property type="protein sequence ID" value="VVA94258.1"/>
    <property type="molecule type" value="Genomic_DNA"/>
</dbReference>
<dbReference type="OrthoDB" id="1928343at2759"/>
<organism evidence="3 4">
    <name type="scientific">Arabis nemorensis</name>
    <dbReference type="NCBI Taxonomy" id="586526"/>
    <lineage>
        <taxon>Eukaryota</taxon>
        <taxon>Viridiplantae</taxon>
        <taxon>Streptophyta</taxon>
        <taxon>Embryophyta</taxon>
        <taxon>Tracheophyta</taxon>
        <taxon>Spermatophyta</taxon>
        <taxon>Magnoliopsida</taxon>
        <taxon>eudicotyledons</taxon>
        <taxon>Gunneridae</taxon>
        <taxon>Pentapetalae</taxon>
        <taxon>rosids</taxon>
        <taxon>malvids</taxon>
        <taxon>Brassicales</taxon>
        <taxon>Brassicaceae</taxon>
        <taxon>Arabideae</taxon>
        <taxon>Arabis</taxon>
    </lineage>
</organism>
<feature type="region of interest" description="Disordered" evidence="1">
    <location>
        <begin position="203"/>
        <end position="235"/>
    </location>
</feature>
<accession>A0A565AXX0</accession>
<name>A0A565AXX0_9BRAS</name>